<gene>
    <name evidence="1" type="ORF">AaE_003610</name>
</gene>
<comment type="caution">
    <text evidence="1">The sequence shown here is derived from an EMBL/GenBank/DDBJ whole genome shotgun (WGS) entry which is preliminary data.</text>
</comment>
<accession>A0A6A5AQ31</accession>
<organism evidence="1 2">
    <name type="scientific">Aphanomyces astaci</name>
    <name type="common">Crayfish plague agent</name>
    <dbReference type="NCBI Taxonomy" id="112090"/>
    <lineage>
        <taxon>Eukaryota</taxon>
        <taxon>Sar</taxon>
        <taxon>Stramenopiles</taxon>
        <taxon>Oomycota</taxon>
        <taxon>Saprolegniomycetes</taxon>
        <taxon>Saprolegniales</taxon>
        <taxon>Verrucalvaceae</taxon>
        <taxon>Aphanomyces</taxon>
    </lineage>
</organism>
<evidence type="ECO:0000313" key="1">
    <source>
        <dbReference type="EMBL" id="KAF0760155.1"/>
    </source>
</evidence>
<sequence>MAASECWLHRQNVGSFESYTHLVAQNPTLLPALTRTSFLDIMLAVQLKQTSSIDVIKPMRAYLSNEYSEDEAKKFDPALESFAQMRKDVELVRTPSSISRQVLL</sequence>
<feature type="non-terminal residue" evidence="1">
    <location>
        <position position="104"/>
    </location>
</feature>
<dbReference type="Proteomes" id="UP000469452">
    <property type="component" value="Unassembled WGS sequence"/>
</dbReference>
<dbReference type="AlphaFoldDB" id="A0A6A5AQ31"/>
<dbReference type="EMBL" id="VJMI01008908">
    <property type="protein sequence ID" value="KAF0760155.1"/>
    <property type="molecule type" value="Genomic_DNA"/>
</dbReference>
<name>A0A6A5AQ31_APHAT</name>
<reference evidence="1 2" key="1">
    <citation type="submission" date="2019-06" db="EMBL/GenBank/DDBJ databases">
        <title>Genomics analysis of Aphanomyces spp. identifies a new class of oomycete effector associated with host adaptation.</title>
        <authorList>
            <person name="Gaulin E."/>
        </authorList>
    </citation>
    <scope>NUCLEOTIDE SEQUENCE [LARGE SCALE GENOMIC DNA]</scope>
    <source>
        <strain evidence="1 2">E</strain>
    </source>
</reference>
<dbReference type="Gene3D" id="1.25.40.280">
    <property type="entry name" value="alix/aip1 like domains"/>
    <property type="match status" value="1"/>
</dbReference>
<dbReference type="InterPro" id="IPR038499">
    <property type="entry name" value="BRO1_sf"/>
</dbReference>
<proteinExistence type="predicted"/>
<evidence type="ECO:0000313" key="2">
    <source>
        <dbReference type="Proteomes" id="UP000469452"/>
    </source>
</evidence>
<protein>
    <submittedName>
        <fullName evidence="1">Uncharacterized protein</fullName>
    </submittedName>
</protein>